<evidence type="ECO:0000313" key="1">
    <source>
        <dbReference type="EMBL" id="KAI5657071.1"/>
    </source>
</evidence>
<organism evidence="1 2">
    <name type="scientific">Catharanthus roseus</name>
    <name type="common">Madagascar periwinkle</name>
    <name type="synonym">Vinca rosea</name>
    <dbReference type="NCBI Taxonomy" id="4058"/>
    <lineage>
        <taxon>Eukaryota</taxon>
        <taxon>Viridiplantae</taxon>
        <taxon>Streptophyta</taxon>
        <taxon>Embryophyta</taxon>
        <taxon>Tracheophyta</taxon>
        <taxon>Spermatophyta</taxon>
        <taxon>Magnoliopsida</taxon>
        <taxon>eudicotyledons</taxon>
        <taxon>Gunneridae</taxon>
        <taxon>Pentapetalae</taxon>
        <taxon>asterids</taxon>
        <taxon>lamiids</taxon>
        <taxon>Gentianales</taxon>
        <taxon>Apocynaceae</taxon>
        <taxon>Rauvolfioideae</taxon>
        <taxon>Vinceae</taxon>
        <taxon>Catharanthinae</taxon>
        <taxon>Catharanthus</taxon>
    </lineage>
</organism>
<protein>
    <submittedName>
        <fullName evidence="1">Uncharacterized protein</fullName>
    </submittedName>
</protein>
<dbReference type="Proteomes" id="UP001060085">
    <property type="component" value="Linkage Group LG06"/>
</dbReference>
<reference evidence="2" key="1">
    <citation type="journal article" date="2023" name="Nat. Plants">
        <title>Single-cell RNA sequencing provides a high-resolution roadmap for understanding the multicellular compartmentation of specialized metabolism.</title>
        <authorList>
            <person name="Sun S."/>
            <person name="Shen X."/>
            <person name="Li Y."/>
            <person name="Li Y."/>
            <person name="Wang S."/>
            <person name="Li R."/>
            <person name="Zhang H."/>
            <person name="Shen G."/>
            <person name="Guo B."/>
            <person name="Wei J."/>
            <person name="Xu J."/>
            <person name="St-Pierre B."/>
            <person name="Chen S."/>
            <person name="Sun C."/>
        </authorList>
    </citation>
    <scope>NUCLEOTIDE SEQUENCE [LARGE SCALE GENOMIC DNA]</scope>
</reference>
<sequence>MAKDLGEEGAIIISRRSGGQTSSLRTKCPAPFLSKTFDLLEEEEDKEDIEKMMKRTGGGQRIVSWNGEGTGFVVWSPAEFSQLILPKYFKHNNFSSFIRQLNTYIMHSPEPLHALFSTENYFGNRIQGFKKTASKRWEFQHEKFQKGKRNLLVEIQRKKCEPSAFPQYLKASEEKTMDQEDRRRLKLMEENKNLRKERSELEMQIAHFKTLELKLLDCLSHYMDTHDLHNKLRRLYCTSSSNGQQKKQKETLYLKISPLGNPKIDVTPVLEKWVEEGRKVRFAELKRIVHDLRKRSRFSHSLQISAGNCKLASFLDILEWMNKQATFTFSPIEHAMMIDLIGKVHGYISAESYFDSLSEQDKIDKTYGALLHCYVRQRQIEKSLSHLQVMKDKGLTLSPVAYNDIMSLYTNLGHYEKVPDVLTEMKQGGVSPDSLSYRICINSYGQRSDIAGMEKILKEMENQPDSVMDWSTYTLVANFYIKAHLEDKASDFLSRAEEMIDKKDTIGYNHLISLHANMRNKAQVLRLCNLEKNTCRCVNRDYINMLKCIVKIGELEEAKEVLKEWELSGNCYDFRVPKVLIDGYTEKGMYETAEEMLEDLMEKGKAPIPDSWSKVAEGYLDMGEMEKAVECMKIALTLREKDTAWKPKTSVITRLIEFVDSEESKEDANFVGTLRTLFRDDSKTDNSLLTVDNLQ</sequence>
<comment type="caution">
    <text evidence="1">The sequence shown here is derived from an EMBL/GenBank/DDBJ whole genome shotgun (WGS) entry which is preliminary data.</text>
</comment>
<accession>A0ACC0A8H2</accession>
<keyword evidence="2" id="KW-1185">Reference proteome</keyword>
<name>A0ACC0A8H2_CATRO</name>
<gene>
    <name evidence="1" type="ORF">M9H77_25864</name>
</gene>
<proteinExistence type="predicted"/>
<evidence type="ECO:0000313" key="2">
    <source>
        <dbReference type="Proteomes" id="UP001060085"/>
    </source>
</evidence>
<dbReference type="EMBL" id="CM044706">
    <property type="protein sequence ID" value="KAI5657071.1"/>
    <property type="molecule type" value="Genomic_DNA"/>
</dbReference>